<dbReference type="Gene3D" id="1.10.540.10">
    <property type="entry name" value="Acyl-CoA dehydrogenase/oxidase, N-terminal domain"/>
    <property type="match status" value="1"/>
</dbReference>
<dbReference type="PIRSF" id="PIRSF016578">
    <property type="entry name" value="HsaA"/>
    <property type="match status" value="1"/>
</dbReference>
<keyword evidence="6" id="KW-1185">Reference proteome</keyword>
<evidence type="ECO:0000259" key="3">
    <source>
        <dbReference type="Pfam" id="PF02771"/>
    </source>
</evidence>
<evidence type="ECO:0000256" key="1">
    <source>
        <dbReference type="ARBA" id="ARBA00023002"/>
    </source>
</evidence>
<feature type="domain" description="Acyl-CoA dehydrogenase C-terminal" evidence="4">
    <location>
        <begin position="237"/>
        <end position="371"/>
    </location>
</feature>
<evidence type="ECO:0000313" key="6">
    <source>
        <dbReference type="Proteomes" id="UP001595648"/>
    </source>
</evidence>
<evidence type="ECO:0000256" key="2">
    <source>
        <dbReference type="ARBA" id="ARBA00049661"/>
    </source>
</evidence>
<evidence type="ECO:0000259" key="4">
    <source>
        <dbReference type="Pfam" id="PF08028"/>
    </source>
</evidence>
<dbReference type="InterPro" id="IPR046373">
    <property type="entry name" value="Acyl-CoA_Oxase/DH_mid-dom_sf"/>
</dbReference>
<dbReference type="Gene3D" id="1.20.140.10">
    <property type="entry name" value="Butyryl-CoA Dehydrogenase, subunit A, domain 3"/>
    <property type="match status" value="1"/>
</dbReference>
<gene>
    <name evidence="5" type="ORF">ACFOJ9_02875</name>
</gene>
<dbReference type="InterPro" id="IPR013786">
    <property type="entry name" value="AcylCoA_DH/ox_N"/>
</dbReference>
<dbReference type="Pfam" id="PF02771">
    <property type="entry name" value="Acyl-CoA_dh_N"/>
    <property type="match status" value="1"/>
</dbReference>
<comment type="caution">
    <text evidence="5">The sequence shown here is derived from an EMBL/GenBank/DDBJ whole genome shotgun (WGS) entry which is preliminary data.</text>
</comment>
<proteinExistence type="inferred from homology"/>
<organism evidence="5 6">
    <name type="scientific">Mesorhizobium cantuariense</name>
    <dbReference type="NCBI Taxonomy" id="1300275"/>
    <lineage>
        <taxon>Bacteria</taxon>
        <taxon>Pseudomonadati</taxon>
        <taxon>Pseudomonadota</taxon>
        <taxon>Alphaproteobacteria</taxon>
        <taxon>Hyphomicrobiales</taxon>
        <taxon>Phyllobacteriaceae</taxon>
        <taxon>Mesorhizobium</taxon>
    </lineage>
</organism>
<name>A0ABV7MGA4_9HYPH</name>
<evidence type="ECO:0000313" key="5">
    <source>
        <dbReference type="EMBL" id="MFC3320765.1"/>
    </source>
</evidence>
<dbReference type="InterPro" id="IPR013107">
    <property type="entry name" value="Acyl-CoA_DH_C"/>
</dbReference>
<comment type="similarity">
    <text evidence="2">Belongs to the HpaH/HsaA monooxygenase family.</text>
</comment>
<dbReference type="EMBL" id="JBHRVD010000001">
    <property type="protein sequence ID" value="MFC3320765.1"/>
    <property type="molecule type" value="Genomic_DNA"/>
</dbReference>
<dbReference type="InterPro" id="IPR036250">
    <property type="entry name" value="AcylCo_DH-like_C"/>
</dbReference>
<sequence length="393" mass="42566">MDLTLSNAELVRNARALRPLLRANAEESAKNRRLAQESAAAVRSGGFLQGLVPRRCGGREIDIQTYCEICEELARGDSAAGWLAMVANSSASLMGLMPDKTRDDVFGSDPRAVVIGQWAPTGKATAVEGGWMLTGKWPWASGCFEAQWSFVGSAVLDASGALIDVRLALVPTSELKIEDTWHVAGMAGTGSNTFVGKDIFVPEHRTMLISEMLSGFSRSDHSDEPLYRAPLITALPLGICSAAVGMAEAAFDFTLENLERGKPIVTSLYTDARQSPSYQLNLADARGLIDSARLHTMRAASDIDRSVSDGTSMTDLERARVRLDAAVAQKRVREAVDLLLNIGGASVFMLSNPVQRIWRDMETCTRHAYINGDIGREIYARALLKLDQVSAGF</sequence>
<dbReference type="PANTHER" id="PTHR48083:SF19">
    <property type="entry name" value="FLAVIN-DEPENDENT MONOOXYGENASE, OXYGENASE SUBUNIT HSAA"/>
    <property type="match status" value="1"/>
</dbReference>
<keyword evidence="1" id="KW-0560">Oxidoreductase</keyword>
<dbReference type="Gene3D" id="2.40.110.10">
    <property type="entry name" value="Butyryl-CoA Dehydrogenase, subunit A, domain 2"/>
    <property type="match status" value="1"/>
</dbReference>
<protein>
    <submittedName>
        <fullName evidence="5">Acyl-CoA dehydrogenase family protein</fullName>
    </submittedName>
</protein>
<dbReference type="Pfam" id="PF08028">
    <property type="entry name" value="Acyl-CoA_dh_2"/>
    <property type="match status" value="1"/>
</dbReference>
<reference evidence="6" key="1">
    <citation type="journal article" date="2019" name="Int. J. Syst. Evol. Microbiol.">
        <title>The Global Catalogue of Microorganisms (GCM) 10K type strain sequencing project: providing services to taxonomists for standard genome sequencing and annotation.</title>
        <authorList>
            <consortium name="The Broad Institute Genomics Platform"/>
            <consortium name="The Broad Institute Genome Sequencing Center for Infectious Disease"/>
            <person name="Wu L."/>
            <person name="Ma J."/>
        </authorList>
    </citation>
    <scope>NUCLEOTIDE SEQUENCE [LARGE SCALE GENOMIC DNA]</scope>
    <source>
        <strain evidence="6">ICMP 19515</strain>
    </source>
</reference>
<dbReference type="Proteomes" id="UP001595648">
    <property type="component" value="Unassembled WGS sequence"/>
</dbReference>
<dbReference type="InterPro" id="IPR037069">
    <property type="entry name" value="AcylCoA_DH/ox_N_sf"/>
</dbReference>
<accession>A0ABV7MGA4</accession>
<dbReference type="SUPFAM" id="SSF56645">
    <property type="entry name" value="Acyl-CoA dehydrogenase NM domain-like"/>
    <property type="match status" value="1"/>
</dbReference>
<dbReference type="PANTHER" id="PTHR48083">
    <property type="entry name" value="MEDIUM-CHAIN SPECIFIC ACYL-COA DEHYDROGENASE, MITOCHONDRIAL-RELATED"/>
    <property type="match status" value="1"/>
</dbReference>
<feature type="domain" description="Acyl-CoA dehydrogenase/oxidase N-terminal" evidence="3">
    <location>
        <begin position="23"/>
        <end position="91"/>
    </location>
</feature>
<dbReference type="InterPro" id="IPR050741">
    <property type="entry name" value="Acyl-CoA_dehydrogenase"/>
</dbReference>
<dbReference type="RefSeq" id="WP_378976918.1">
    <property type="nucleotide sequence ID" value="NZ_JBHRVD010000001.1"/>
</dbReference>
<dbReference type="InterPro" id="IPR009100">
    <property type="entry name" value="AcylCoA_DH/oxidase_NM_dom_sf"/>
</dbReference>
<dbReference type="SUPFAM" id="SSF47203">
    <property type="entry name" value="Acyl-CoA dehydrogenase C-terminal domain-like"/>
    <property type="match status" value="1"/>
</dbReference>